<dbReference type="InterPro" id="IPR042094">
    <property type="entry name" value="T2SS_GspF_sf"/>
</dbReference>
<keyword evidence="5 7" id="KW-1133">Transmembrane helix</keyword>
<sequence>MLAIIMKLIYNKLNMLNKINFVMKLPLISGYFQLFKTYFVTNELVLFYKNGITLQSIVDVYINHSSDPFRQFLGKYLLTYSEMGYGLPQILEKLKCFKPQLIKFVLQGEKRGKLEVELKLYSQILVKQIEDKAIKQTQFLQPILFLILGLFIVAIYLVIMLPMFQMMQSIK</sequence>
<dbReference type="PANTHER" id="PTHR30012:SF0">
    <property type="entry name" value="TYPE II SECRETION SYSTEM PROTEIN F-RELATED"/>
    <property type="match status" value="1"/>
</dbReference>
<evidence type="ECO:0000256" key="6">
    <source>
        <dbReference type="ARBA" id="ARBA00023136"/>
    </source>
</evidence>
<keyword evidence="3" id="KW-1003">Cell membrane</keyword>
<reference evidence="9 10" key="1">
    <citation type="submission" date="2018-06" db="EMBL/GenBank/DDBJ databases">
        <authorList>
            <consortium name="Pathogen Informatics"/>
            <person name="Doyle S."/>
        </authorList>
    </citation>
    <scope>NUCLEOTIDE SEQUENCE [LARGE SCALE GENOMIC DNA]</scope>
    <source>
        <strain evidence="9 10">NCTC5664</strain>
    </source>
</reference>
<keyword evidence="4 7" id="KW-0812">Transmembrane</keyword>
<dbReference type="RefSeq" id="WP_234964579.1">
    <property type="nucleotide sequence ID" value="NZ_JAKFAX010000153.1"/>
</dbReference>
<dbReference type="Proteomes" id="UP000254502">
    <property type="component" value="Unassembled WGS sequence"/>
</dbReference>
<name>A0A380E491_STAAU</name>
<evidence type="ECO:0000256" key="3">
    <source>
        <dbReference type="ARBA" id="ARBA00022475"/>
    </source>
</evidence>
<accession>A0A380E491</accession>
<protein>
    <submittedName>
        <fullName evidence="9">ComG operon protein 2</fullName>
    </submittedName>
</protein>
<dbReference type="Pfam" id="PF00482">
    <property type="entry name" value="T2SSF"/>
    <property type="match status" value="1"/>
</dbReference>
<feature type="domain" description="Type II secretion system protein GspF" evidence="8">
    <location>
        <begin position="42"/>
        <end position="162"/>
    </location>
</feature>
<evidence type="ECO:0000259" key="8">
    <source>
        <dbReference type="Pfam" id="PF00482"/>
    </source>
</evidence>
<evidence type="ECO:0000256" key="1">
    <source>
        <dbReference type="ARBA" id="ARBA00004651"/>
    </source>
</evidence>
<dbReference type="EMBL" id="UHAQ01000004">
    <property type="protein sequence ID" value="SUK94652.1"/>
    <property type="molecule type" value="Genomic_DNA"/>
</dbReference>
<comment type="similarity">
    <text evidence="2">Belongs to the GSP F family.</text>
</comment>
<keyword evidence="6 7" id="KW-0472">Membrane</keyword>
<dbReference type="AlphaFoldDB" id="A0A380E491"/>
<proteinExistence type="inferred from homology"/>
<evidence type="ECO:0000256" key="4">
    <source>
        <dbReference type="ARBA" id="ARBA00022692"/>
    </source>
</evidence>
<organism evidence="9 10">
    <name type="scientific">Staphylococcus aureus</name>
    <dbReference type="NCBI Taxonomy" id="1280"/>
    <lineage>
        <taxon>Bacteria</taxon>
        <taxon>Bacillati</taxon>
        <taxon>Bacillota</taxon>
        <taxon>Bacilli</taxon>
        <taxon>Bacillales</taxon>
        <taxon>Staphylococcaceae</taxon>
        <taxon>Staphylococcus</taxon>
    </lineage>
</organism>
<evidence type="ECO:0000256" key="5">
    <source>
        <dbReference type="ARBA" id="ARBA00022989"/>
    </source>
</evidence>
<dbReference type="GO" id="GO:0005886">
    <property type="term" value="C:plasma membrane"/>
    <property type="evidence" value="ECO:0007669"/>
    <property type="project" value="UniProtKB-SubCell"/>
</dbReference>
<evidence type="ECO:0000256" key="7">
    <source>
        <dbReference type="SAM" id="Phobius"/>
    </source>
</evidence>
<evidence type="ECO:0000313" key="10">
    <source>
        <dbReference type="Proteomes" id="UP000254502"/>
    </source>
</evidence>
<evidence type="ECO:0000313" key="9">
    <source>
        <dbReference type="EMBL" id="SUK94652.1"/>
    </source>
</evidence>
<gene>
    <name evidence="9" type="ORF">NCTC5664_03471</name>
</gene>
<feature type="transmembrane region" description="Helical" evidence="7">
    <location>
        <begin position="143"/>
        <end position="164"/>
    </location>
</feature>
<dbReference type="InterPro" id="IPR003004">
    <property type="entry name" value="GspF/PilC"/>
</dbReference>
<comment type="subcellular location">
    <subcellularLocation>
        <location evidence="1">Cell membrane</location>
        <topology evidence="1">Multi-pass membrane protein</topology>
    </subcellularLocation>
</comment>
<dbReference type="PANTHER" id="PTHR30012">
    <property type="entry name" value="GENERAL SECRETION PATHWAY PROTEIN"/>
    <property type="match status" value="1"/>
</dbReference>
<dbReference type="Gene3D" id="1.20.81.30">
    <property type="entry name" value="Type II secretion system (T2SS), domain F"/>
    <property type="match status" value="1"/>
</dbReference>
<dbReference type="InterPro" id="IPR018076">
    <property type="entry name" value="T2SS_GspF_dom"/>
</dbReference>
<evidence type="ECO:0000256" key="2">
    <source>
        <dbReference type="ARBA" id="ARBA00005745"/>
    </source>
</evidence>